<reference evidence="2 3" key="1">
    <citation type="submission" date="2022-04" db="EMBL/GenBank/DDBJ databases">
        <title>Genome draft of Actinomadura sp. ATCC 31491.</title>
        <authorList>
            <person name="Shi X."/>
            <person name="Du Y."/>
        </authorList>
    </citation>
    <scope>NUCLEOTIDE SEQUENCE [LARGE SCALE GENOMIC DNA]</scope>
    <source>
        <strain evidence="2 3">ATCC 31491</strain>
    </source>
</reference>
<dbReference type="InterPro" id="IPR018247">
    <property type="entry name" value="EF_Hand_1_Ca_BS"/>
</dbReference>
<proteinExistence type="predicted"/>
<gene>
    <name evidence="2" type="ORF">MF672_042485</name>
</gene>
<dbReference type="Pfam" id="PF13833">
    <property type="entry name" value="EF-hand_8"/>
    <property type="match status" value="2"/>
</dbReference>
<accession>A0ABT0G7Q3</accession>
<evidence type="ECO:0000259" key="1">
    <source>
        <dbReference type="Pfam" id="PF13833"/>
    </source>
</evidence>
<evidence type="ECO:0000313" key="2">
    <source>
        <dbReference type="EMBL" id="MCK2220428.1"/>
    </source>
</evidence>
<dbReference type="PROSITE" id="PS00018">
    <property type="entry name" value="EF_HAND_1"/>
    <property type="match status" value="2"/>
</dbReference>
<dbReference type="InterPro" id="IPR002048">
    <property type="entry name" value="EF_hand_dom"/>
</dbReference>
<dbReference type="Proteomes" id="UP001317259">
    <property type="component" value="Unassembled WGS sequence"/>
</dbReference>
<protein>
    <submittedName>
        <fullName evidence="2">EF-hand domain-containing protein</fullName>
    </submittedName>
</protein>
<evidence type="ECO:0000313" key="3">
    <source>
        <dbReference type="Proteomes" id="UP001317259"/>
    </source>
</evidence>
<dbReference type="EMBL" id="JAKRKC020000002">
    <property type="protein sequence ID" value="MCK2220428.1"/>
    <property type="molecule type" value="Genomic_DNA"/>
</dbReference>
<dbReference type="InterPro" id="IPR011992">
    <property type="entry name" value="EF-hand-dom_pair"/>
</dbReference>
<sequence length="183" mass="19652">MPAIGTDPVRTLFTFLDADRDGVLGWGDYHHLAERLVQHYGLSDGAYETIALRSAYTLYWRALLAGGDGSEQVDEKTFFIAHCLTDPGPVFRALNGIVHAALTIAGAGPENRVTDMECHQLLTTLGVAAPAAAQAFVWLDSDNDGKVGCAEFVRAAEGFFLLRDHSAPGAVLFGLYEPPPPPP</sequence>
<dbReference type="RefSeq" id="WP_242376147.1">
    <property type="nucleotide sequence ID" value="NZ_JAKRKC020000002.1"/>
</dbReference>
<dbReference type="Gene3D" id="1.10.238.10">
    <property type="entry name" value="EF-hand"/>
    <property type="match status" value="1"/>
</dbReference>
<dbReference type="SUPFAM" id="SSF47473">
    <property type="entry name" value="EF-hand"/>
    <property type="match status" value="1"/>
</dbReference>
<feature type="domain" description="EF-hand" evidence="1">
    <location>
        <begin position="139"/>
        <end position="157"/>
    </location>
</feature>
<comment type="caution">
    <text evidence="2">The sequence shown here is derived from an EMBL/GenBank/DDBJ whole genome shotgun (WGS) entry which is preliminary data.</text>
</comment>
<feature type="domain" description="EF-hand" evidence="1">
    <location>
        <begin position="8"/>
        <end position="35"/>
    </location>
</feature>
<keyword evidence="3" id="KW-1185">Reference proteome</keyword>
<name>A0ABT0G7Q3_9ACTN</name>
<organism evidence="2 3">
    <name type="scientific">Actinomadura luzonensis</name>
    <dbReference type="NCBI Taxonomy" id="2805427"/>
    <lineage>
        <taxon>Bacteria</taxon>
        <taxon>Bacillati</taxon>
        <taxon>Actinomycetota</taxon>
        <taxon>Actinomycetes</taxon>
        <taxon>Streptosporangiales</taxon>
        <taxon>Thermomonosporaceae</taxon>
        <taxon>Actinomadura</taxon>
    </lineage>
</organism>